<dbReference type="InterPro" id="IPR009057">
    <property type="entry name" value="Homeodomain-like_sf"/>
</dbReference>
<feature type="domain" description="HTH tetR-type" evidence="2">
    <location>
        <begin position="1"/>
        <end position="29"/>
    </location>
</feature>
<dbReference type="Proteomes" id="UP000245133">
    <property type="component" value="Unassembled WGS sequence"/>
</dbReference>
<evidence type="ECO:0000259" key="2">
    <source>
        <dbReference type="Pfam" id="PF00440"/>
    </source>
</evidence>
<comment type="caution">
    <text evidence="4">The sequence shown here is derived from an EMBL/GenBank/DDBJ whole genome shotgun (WGS) entry which is preliminary data.</text>
</comment>
<evidence type="ECO:0000259" key="3">
    <source>
        <dbReference type="Pfam" id="PF17929"/>
    </source>
</evidence>
<dbReference type="AlphaFoldDB" id="A0A2P2E1V9"/>
<accession>A0A2P2E1V9</accession>
<evidence type="ECO:0000313" key="5">
    <source>
        <dbReference type="Proteomes" id="UP000245133"/>
    </source>
</evidence>
<protein>
    <submittedName>
        <fullName evidence="4">Transcriptional regulator, TetR family</fullName>
    </submittedName>
</protein>
<dbReference type="SUPFAM" id="SSF46689">
    <property type="entry name" value="Homeodomain-like"/>
    <property type="match status" value="1"/>
</dbReference>
<name>A0A2P2E1V9_9LEPT</name>
<dbReference type="Gene3D" id="1.10.357.10">
    <property type="entry name" value="Tetracycline Repressor, domain 2"/>
    <property type="match status" value="1"/>
</dbReference>
<keyword evidence="5" id="KW-1185">Reference proteome</keyword>
<dbReference type="Pfam" id="PF17929">
    <property type="entry name" value="TetR_C_34"/>
    <property type="match status" value="1"/>
</dbReference>
<gene>
    <name evidence="4" type="ORF">LPTSP4_24040</name>
</gene>
<dbReference type="InterPro" id="IPR041483">
    <property type="entry name" value="TetR_C_34"/>
</dbReference>
<sequence length="175" mass="20324">MDEVAFTSKVAKGTLYLYFPTKEDLYLRVHILDYQHWFDDLKVYLEEAKTVQVSFPDWFVGSFDRHTRFLNSLPIVSAILEKNASVETIREFKSALLTEIHEILPEFTKALGFHSQDDAFTFLMQAHAFAIGAWSHCSPSENVKEVLKDNRFQAFQIDYKAFVKKSVEILLSGYR</sequence>
<dbReference type="GO" id="GO:0003677">
    <property type="term" value="F:DNA binding"/>
    <property type="evidence" value="ECO:0007669"/>
    <property type="project" value="UniProtKB-KW"/>
</dbReference>
<reference evidence="4 5" key="1">
    <citation type="submission" date="2018-02" db="EMBL/GenBank/DDBJ databases">
        <title>Novel Leptospira species isolated from soil and water in Japan.</title>
        <authorList>
            <person name="Nakao R."/>
            <person name="Masuzawa T."/>
        </authorList>
    </citation>
    <scope>NUCLEOTIDE SEQUENCE [LARGE SCALE GENOMIC DNA]</scope>
    <source>
        <strain evidence="4 5">YH101</strain>
    </source>
</reference>
<dbReference type="InterPro" id="IPR001647">
    <property type="entry name" value="HTH_TetR"/>
</dbReference>
<feature type="domain" description="Tetracyclin repressor-like C-terminal" evidence="3">
    <location>
        <begin position="56"/>
        <end position="173"/>
    </location>
</feature>
<dbReference type="Pfam" id="PF00440">
    <property type="entry name" value="TetR_N"/>
    <property type="match status" value="1"/>
</dbReference>
<keyword evidence="1" id="KW-0238">DNA-binding</keyword>
<evidence type="ECO:0000313" key="4">
    <source>
        <dbReference type="EMBL" id="GBF50877.1"/>
    </source>
</evidence>
<dbReference type="EMBL" id="BFBB01000007">
    <property type="protein sequence ID" value="GBF50877.1"/>
    <property type="molecule type" value="Genomic_DNA"/>
</dbReference>
<organism evidence="4 5">
    <name type="scientific">Leptospira ryugenii</name>
    <dbReference type="NCBI Taxonomy" id="1917863"/>
    <lineage>
        <taxon>Bacteria</taxon>
        <taxon>Pseudomonadati</taxon>
        <taxon>Spirochaetota</taxon>
        <taxon>Spirochaetia</taxon>
        <taxon>Leptospirales</taxon>
        <taxon>Leptospiraceae</taxon>
        <taxon>Leptospira</taxon>
    </lineage>
</organism>
<evidence type="ECO:0000256" key="1">
    <source>
        <dbReference type="ARBA" id="ARBA00023125"/>
    </source>
</evidence>
<proteinExistence type="predicted"/>